<reference evidence="5" key="1">
    <citation type="submission" date="2017-09" db="EMBL/GenBank/DDBJ databases">
        <authorList>
            <person name="Varghese N."/>
            <person name="Submissions S."/>
        </authorList>
    </citation>
    <scope>NUCLEOTIDE SEQUENCE [LARGE SCALE GENOMIC DNA]</scope>
    <source>
        <strain evidence="5">DSM 44270</strain>
    </source>
</reference>
<gene>
    <name evidence="4" type="ORF">SAMN06272739_0558</name>
</gene>
<keyword evidence="2" id="KW-0732">Signal</keyword>
<accession>A0A286GEW9</accession>
<dbReference type="Pfam" id="PF24837">
    <property type="entry name" value="AMIN-like"/>
    <property type="match status" value="1"/>
</dbReference>
<feature type="signal peptide" evidence="2">
    <location>
        <begin position="1"/>
        <end position="25"/>
    </location>
</feature>
<dbReference type="PROSITE" id="PS51257">
    <property type="entry name" value="PROKAR_LIPOPROTEIN"/>
    <property type="match status" value="1"/>
</dbReference>
<evidence type="ECO:0000259" key="3">
    <source>
        <dbReference type="Pfam" id="PF24837"/>
    </source>
</evidence>
<keyword evidence="5" id="KW-1185">Reference proteome</keyword>
<feature type="region of interest" description="Disordered" evidence="1">
    <location>
        <begin position="23"/>
        <end position="96"/>
    </location>
</feature>
<sequence>MRIRHGVAVLAVALLLAACSQEVQGVASPGASSPPPSSGSPAPPPQSPPEPGGSEPGGSEPGGSEPDTGDRSGPATPGADDDGDGPRVSGINFRSDDSSARLTVNLSGSGVPEWTVAYSEATGPDGEPIDIAGDAFLRVRVRSDVGGGSQGSSRLSISPGPVAEARTTGAADGYEEVLIGMRGGERPFTVDVLTDPGRLVIDVTN</sequence>
<evidence type="ECO:0000313" key="5">
    <source>
        <dbReference type="Proteomes" id="UP000219482"/>
    </source>
</evidence>
<dbReference type="OrthoDB" id="3393679at2"/>
<proteinExistence type="predicted"/>
<protein>
    <recommendedName>
        <fullName evidence="3">AMIN-like domain-containing protein</fullName>
    </recommendedName>
</protein>
<dbReference type="Proteomes" id="UP000219482">
    <property type="component" value="Unassembled WGS sequence"/>
</dbReference>
<feature type="region of interest" description="Disordered" evidence="1">
    <location>
        <begin position="144"/>
        <end position="168"/>
    </location>
</feature>
<dbReference type="AlphaFoldDB" id="A0A286GEW9"/>
<evidence type="ECO:0000313" key="4">
    <source>
        <dbReference type="EMBL" id="SOD94052.1"/>
    </source>
</evidence>
<organism evidence="4 5">
    <name type="scientific">Blastococcus haudaquaticus</name>
    <dbReference type="NCBI Taxonomy" id="1938745"/>
    <lineage>
        <taxon>Bacteria</taxon>
        <taxon>Bacillati</taxon>
        <taxon>Actinomycetota</taxon>
        <taxon>Actinomycetes</taxon>
        <taxon>Geodermatophilales</taxon>
        <taxon>Geodermatophilaceae</taxon>
        <taxon>Blastococcus</taxon>
    </lineage>
</organism>
<name>A0A286GEW9_9ACTN</name>
<feature type="compositionally biased region" description="Pro residues" evidence="1">
    <location>
        <begin position="32"/>
        <end position="51"/>
    </location>
</feature>
<dbReference type="EMBL" id="OCNK01000001">
    <property type="protein sequence ID" value="SOD94052.1"/>
    <property type="molecule type" value="Genomic_DNA"/>
</dbReference>
<dbReference type="InterPro" id="IPR056303">
    <property type="entry name" value="AMIN-like"/>
</dbReference>
<evidence type="ECO:0000256" key="2">
    <source>
        <dbReference type="SAM" id="SignalP"/>
    </source>
</evidence>
<dbReference type="RefSeq" id="WP_097182390.1">
    <property type="nucleotide sequence ID" value="NZ_OCNK01000001.1"/>
</dbReference>
<feature type="chain" id="PRO_5012425339" description="AMIN-like domain-containing protein" evidence="2">
    <location>
        <begin position="26"/>
        <end position="205"/>
    </location>
</feature>
<feature type="domain" description="AMIN-like" evidence="3">
    <location>
        <begin position="89"/>
        <end position="204"/>
    </location>
</feature>
<evidence type="ECO:0000256" key="1">
    <source>
        <dbReference type="SAM" id="MobiDB-lite"/>
    </source>
</evidence>